<evidence type="ECO:0000256" key="5">
    <source>
        <dbReference type="ARBA" id="ARBA00022847"/>
    </source>
</evidence>
<dbReference type="PANTHER" id="PTHR11958">
    <property type="entry name" value="SODIUM/DICARBOXYLATE SYMPORTER-RELATED"/>
    <property type="match status" value="1"/>
</dbReference>
<keyword evidence="2" id="KW-0813">Transport</keyword>
<dbReference type="Gene3D" id="1.10.3860.10">
    <property type="entry name" value="Sodium:dicarboxylate symporter"/>
    <property type="match status" value="1"/>
</dbReference>
<accession>A0A327QZK3</accession>
<dbReference type="InterPro" id="IPR036458">
    <property type="entry name" value="Na:dicarbo_symporter_sf"/>
</dbReference>
<sequence>MKKLALHWRILIGMLLGLLFGVLMLYISGGKLFIQNWINPFGIIFINLLKLIAIPLILASIIKGISDLKDIAQFKTIGVRSVTLFITTTIVAIIIGLVLVNIFSPGKGISEETVARITNEYAGRQGVQSKLAEAFVQKESAPLQFLLDMVPENVFSAMSDNKLMLQVIFFSVFLGVSMLLIGEAKAKPLKTLFDSLNDAVLKMVDIIMVTAPFAVFALLANVVASSGDPDLLLALVKYAGVVILGLFLMIVFYSTVLMFVTGKNPIWFLKAISPAQLLAFSTSSSAATLPVTMERVENQLGVDKEVASFVLPVGATINMDGTSLYQGVAAVFISQALGHHLEISDQLMIILTALLASIGSAAVPGAGMVMLVIVLESIGFPSDKLAVGLALIFAVDRPLDMARTVINVTGDAMVSVVVAKSVGKLNDIPK</sequence>
<keyword evidence="6 9" id="KW-1133">Transmembrane helix</keyword>
<feature type="transmembrane region" description="Helical" evidence="9">
    <location>
        <begin position="203"/>
        <end position="224"/>
    </location>
</feature>
<feature type="transmembrane region" description="Helical" evidence="9">
    <location>
        <begin position="347"/>
        <end position="375"/>
    </location>
</feature>
<evidence type="ECO:0000256" key="8">
    <source>
        <dbReference type="ARBA" id="ARBA00023180"/>
    </source>
</evidence>
<evidence type="ECO:0000256" key="1">
    <source>
        <dbReference type="ARBA" id="ARBA00004651"/>
    </source>
</evidence>
<comment type="caution">
    <text evidence="10">The sequence shown here is derived from an EMBL/GenBank/DDBJ whole genome shotgun (WGS) entry which is preliminary data.</text>
</comment>
<evidence type="ECO:0000313" key="10">
    <source>
        <dbReference type="EMBL" id="RAJ07087.1"/>
    </source>
</evidence>
<dbReference type="OrthoDB" id="9768885at2"/>
<gene>
    <name evidence="10" type="ORF">LV92_03989</name>
</gene>
<dbReference type="GO" id="GO:1902475">
    <property type="term" value="P:L-alpha-amino acid transmembrane transport"/>
    <property type="evidence" value="ECO:0007669"/>
    <property type="project" value="UniProtKB-ARBA"/>
</dbReference>
<dbReference type="InterPro" id="IPR001991">
    <property type="entry name" value="Na-dicarboxylate_symporter"/>
</dbReference>
<dbReference type="AlphaFoldDB" id="A0A327QZK3"/>
<dbReference type="GO" id="GO:0005886">
    <property type="term" value="C:plasma membrane"/>
    <property type="evidence" value="ECO:0007669"/>
    <property type="project" value="UniProtKB-SubCell"/>
</dbReference>
<evidence type="ECO:0000256" key="3">
    <source>
        <dbReference type="ARBA" id="ARBA00022475"/>
    </source>
</evidence>
<name>A0A327QZK3_9FLAO</name>
<protein>
    <submittedName>
        <fullName evidence="10">Na+/H+-dicarboxylate symporter</fullName>
    </submittedName>
</protein>
<dbReference type="PROSITE" id="PS00714">
    <property type="entry name" value="NA_DICARBOXYL_SYMP_2"/>
    <property type="match status" value="1"/>
</dbReference>
<evidence type="ECO:0000256" key="4">
    <source>
        <dbReference type="ARBA" id="ARBA00022692"/>
    </source>
</evidence>
<evidence type="ECO:0000313" key="11">
    <source>
        <dbReference type="Proteomes" id="UP000249696"/>
    </source>
</evidence>
<keyword evidence="11" id="KW-1185">Reference proteome</keyword>
<dbReference type="EMBL" id="QLLN01000009">
    <property type="protein sequence ID" value="RAJ07087.1"/>
    <property type="molecule type" value="Genomic_DNA"/>
</dbReference>
<dbReference type="GO" id="GO:0006835">
    <property type="term" value="P:dicarboxylic acid transport"/>
    <property type="evidence" value="ECO:0007669"/>
    <property type="project" value="UniProtKB-ARBA"/>
</dbReference>
<dbReference type="InterPro" id="IPR018107">
    <property type="entry name" value="Na-dicarboxylate_symporter_CS"/>
</dbReference>
<feature type="transmembrane region" description="Helical" evidence="9">
    <location>
        <begin position="41"/>
        <end position="62"/>
    </location>
</feature>
<keyword evidence="8" id="KW-0325">Glycoprotein</keyword>
<feature type="transmembrane region" description="Helical" evidence="9">
    <location>
        <begin position="163"/>
        <end position="182"/>
    </location>
</feature>
<dbReference type="GO" id="GO:0015293">
    <property type="term" value="F:symporter activity"/>
    <property type="evidence" value="ECO:0007669"/>
    <property type="project" value="UniProtKB-KW"/>
</dbReference>
<dbReference type="PRINTS" id="PR00173">
    <property type="entry name" value="EDTRNSPORT"/>
</dbReference>
<organism evidence="10 11">
    <name type="scientific">Arenibacter echinorum</name>
    <dbReference type="NCBI Taxonomy" id="440515"/>
    <lineage>
        <taxon>Bacteria</taxon>
        <taxon>Pseudomonadati</taxon>
        <taxon>Bacteroidota</taxon>
        <taxon>Flavobacteriia</taxon>
        <taxon>Flavobacteriales</taxon>
        <taxon>Flavobacteriaceae</taxon>
        <taxon>Arenibacter</taxon>
    </lineage>
</organism>
<evidence type="ECO:0000256" key="6">
    <source>
        <dbReference type="ARBA" id="ARBA00022989"/>
    </source>
</evidence>
<reference evidence="10 11" key="1">
    <citation type="submission" date="2018-06" db="EMBL/GenBank/DDBJ databases">
        <title>Genomic Encyclopedia of Archaeal and Bacterial Type Strains, Phase II (KMG-II): from individual species to whole genera.</title>
        <authorList>
            <person name="Goeker M."/>
        </authorList>
    </citation>
    <scope>NUCLEOTIDE SEQUENCE [LARGE SCALE GENOMIC DNA]</scope>
    <source>
        <strain evidence="10 11">DSM 23522</strain>
    </source>
</reference>
<dbReference type="RefSeq" id="WP_111625320.1">
    <property type="nucleotide sequence ID" value="NZ_QLLN01000009.1"/>
</dbReference>
<dbReference type="FunFam" id="1.10.3860.10:FF:000001">
    <property type="entry name" value="C4-dicarboxylate transport protein"/>
    <property type="match status" value="1"/>
</dbReference>
<dbReference type="Pfam" id="PF00375">
    <property type="entry name" value="SDF"/>
    <property type="match status" value="1"/>
</dbReference>
<feature type="transmembrane region" description="Helical" evidence="9">
    <location>
        <begin position="236"/>
        <end position="260"/>
    </location>
</feature>
<feature type="transmembrane region" description="Helical" evidence="9">
    <location>
        <begin position="7"/>
        <end position="29"/>
    </location>
</feature>
<keyword evidence="4 9" id="KW-0812">Transmembrane</keyword>
<feature type="transmembrane region" description="Helical" evidence="9">
    <location>
        <begin position="82"/>
        <end position="103"/>
    </location>
</feature>
<dbReference type="Proteomes" id="UP000249696">
    <property type="component" value="Unassembled WGS sequence"/>
</dbReference>
<evidence type="ECO:0000256" key="9">
    <source>
        <dbReference type="SAM" id="Phobius"/>
    </source>
</evidence>
<evidence type="ECO:0000256" key="7">
    <source>
        <dbReference type="ARBA" id="ARBA00023136"/>
    </source>
</evidence>
<dbReference type="SUPFAM" id="SSF118215">
    <property type="entry name" value="Proton glutamate symport protein"/>
    <property type="match status" value="1"/>
</dbReference>
<evidence type="ECO:0000256" key="2">
    <source>
        <dbReference type="ARBA" id="ARBA00022448"/>
    </source>
</evidence>
<keyword evidence="5" id="KW-0769">Symport</keyword>
<dbReference type="PANTHER" id="PTHR11958:SF63">
    <property type="entry name" value="AMINO ACID TRANSPORTER"/>
    <property type="match status" value="1"/>
</dbReference>
<keyword evidence="3" id="KW-1003">Cell membrane</keyword>
<dbReference type="InterPro" id="IPR050746">
    <property type="entry name" value="DAACS"/>
</dbReference>
<keyword evidence="7 9" id="KW-0472">Membrane</keyword>
<proteinExistence type="predicted"/>
<comment type="subcellular location">
    <subcellularLocation>
        <location evidence="1">Cell membrane</location>
        <topology evidence="1">Multi-pass membrane protein</topology>
    </subcellularLocation>
</comment>